<sequence length="81" mass="9692">MFKQKLITELKRHPDLYNEIRAELSTPRLLRGNQLPDNNYTSDPNEDKFLEKADEDALIDAIIINFNYFIEYEREMREGDL</sequence>
<comment type="caution">
    <text evidence="1">The sequence shown here is derived from an EMBL/GenBank/DDBJ whole genome shotgun (WGS) entry which is preliminary data.</text>
</comment>
<dbReference type="EMBL" id="JAFBDQ010000001">
    <property type="protein sequence ID" value="MBM7555443.1"/>
    <property type="molecule type" value="Genomic_DNA"/>
</dbReference>
<proteinExistence type="predicted"/>
<evidence type="ECO:0000313" key="1">
    <source>
        <dbReference type="EMBL" id="MBM7555443.1"/>
    </source>
</evidence>
<evidence type="ECO:0000313" key="2">
    <source>
        <dbReference type="Proteomes" id="UP000774000"/>
    </source>
</evidence>
<dbReference type="Proteomes" id="UP000774000">
    <property type="component" value="Unassembled WGS sequence"/>
</dbReference>
<dbReference type="AlphaFoldDB" id="A0A939BNL4"/>
<name>A0A939BNL4_9FIRM</name>
<accession>A0A939BNL4</accession>
<gene>
    <name evidence="1" type="ORF">JOC47_000267</name>
</gene>
<reference evidence="1" key="1">
    <citation type="submission" date="2021-01" db="EMBL/GenBank/DDBJ databases">
        <title>Genomic Encyclopedia of Type Strains, Phase IV (KMG-IV): sequencing the most valuable type-strain genomes for metagenomic binning, comparative biology and taxonomic classification.</title>
        <authorList>
            <person name="Goeker M."/>
        </authorList>
    </citation>
    <scope>NUCLEOTIDE SEQUENCE</scope>
    <source>
        <strain evidence="1">DSM 23230</strain>
    </source>
</reference>
<keyword evidence="2" id="KW-1185">Reference proteome</keyword>
<protein>
    <submittedName>
        <fullName evidence="1">Uncharacterized protein</fullName>
    </submittedName>
</protein>
<organism evidence="1 2">
    <name type="scientific">Halanaerobacter jeridensis</name>
    <dbReference type="NCBI Taxonomy" id="706427"/>
    <lineage>
        <taxon>Bacteria</taxon>
        <taxon>Bacillati</taxon>
        <taxon>Bacillota</taxon>
        <taxon>Clostridia</taxon>
        <taxon>Halanaerobiales</taxon>
        <taxon>Halobacteroidaceae</taxon>
        <taxon>Halanaerobacter</taxon>
    </lineage>
</organism>
<dbReference type="RefSeq" id="WP_239550838.1">
    <property type="nucleotide sequence ID" value="NZ_JAFBDQ010000001.1"/>
</dbReference>